<evidence type="ECO:0000313" key="2">
    <source>
        <dbReference type="EMBL" id="QJA46429.1"/>
    </source>
</evidence>
<reference evidence="2" key="1">
    <citation type="submission" date="2020-03" db="EMBL/GenBank/DDBJ databases">
        <title>The deep terrestrial virosphere.</title>
        <authorList>
            <person name="Holmfeldt K."/>
            <person name="Nilsson E."/>
            <person name="Simone D."/>
            <person name="Lopez-Fernandez M."/>
            <person name="Wu X."/>
            <person name="de Brujin I."/>
            <person name="Lundin D."/>
            <person name="Andersson A."/>
            <person name="Bertilsson S."/>
            <person name="Dopson M."/>
        </authorList>
    </citation>
    <scope>NUCLEOTIDE SEQUENCE</scope>
    <source>
        <strain evidence="2">TM448A00411</strain>
        <strain evidence="3">TM448B00141</strain>
    </source>
</reference>
<sequence length="104" mass="12008">MEAPFCKTCNKRHNGPCNVFLSPMANSMANSMANKIKPDYRFADVEEKFVQQELSRSSSKVEQRFCKPTSEGSIPSSGSTYKYRDAEKRKTYQRDLMRKRRAKA</sequence>
<protein>
    <submittedName>
        <fullName evidence="2">Uncharacterized protein</fullName>
    </submittedName>
</protein>
<evidence type="ECO:0000313" key="3">
    <source>
        <dbReference type="EMBL" id="QJH93835.1"/>
    </source>
</evidence>
<accession>A0A6H1ZG36</accession>
<feature type="compositionally biased region" description="Polar residues" evidence="1">
    <location>
        <begin position="70"/>
        <end position="80"/>
    </location>
</feature>
<organism evidence="2">
    <name type="scientific">viral metagenome</name>
    <dbReference type="NCBI Taxonomy" id="1070528"/>
    <lineage>
        <taxon>unclassified sequences</taxon>
        <taxon>metagenomes</taxon>
        <taxon>organismal metagenomes</taxon>
    </lineage>
</organism>
<evidence type="ECO:0000256" key="1">
    <source>
        <dbReference type="SAM" id="MobiDB-lite"/>
    </source>
</evidence>
<feature type="compositionally biased region" description="Basic and acidic residues" evidence="1">
    <location>
        <begin position="82"/>
        <end position="96"/>
    </location>
</feature>
<proteinExistence type="predicted"/>
<dbReference type="AlphaFoldDB" id="A0A6H1ZG36"/>
<dbReference type="EMBL" id="MT144010">
    <property type="protein sequence ID" value="QJA46429.1"/>
    <property type="molecule type" value="Genomic_DNA"/>
</dbReference>
<dbReference type="EMBL" id="MT144592">
    <property type="protein sequence ID" value="QJH93835.1"/>
    <property type="molecule type" value="Genomic_DNA"/>
</dbReference>
<gene>
    <name evidence="2" type="ORF">TM448A00411_0031</name>
    <name evidence="3" type="ORF">TM448B00141_0021</name>
</gene>
<feature type="region of interest" description="Disordered" evidence="1">
    <location>
        <begin position="53"/>
        <end position="104"/>
    </location>
</feature>
<name>A0A6H1ZG36_9ZZZZ</name>